<dbReference type="AlphaFoldDB" id="E0A205"/>
<dbReference type="RefSeq" id="WP_013246614.1">
    <property type="nucleotide sequence ID" value="NC_014354.1"/>
</dbReference>
<geneLocation type="plasmid" evidence="2">
    <name>pVCM04</name>
</geneLocation>
<organism evidence="2">
    <name type="scientific">Salmonella enteritidis</name>
    <dbReference type="NCBI Taxonomy" id="149539"/>
    <lineage>
        <taxon>Bacteria</taxon>
        <taxon>Pseudomonadati</taxon>
        <taxon>Pseudomonadota</taxon>
        <taxon>Gammaproteobacteria</taxon>
        <taxon>Enterobacterales</taxon>
        <taxon>Enterobacteriaceae</taxon>
        <taxon>Salmonella</taxon>
    </lineage>
</organism>
<gene>
    <name evidence="2" type="primary">repB</name>
</gene>
<evidence type="ECO:0000313" key="2">
    <source>
        <dbReference type="EMBL" id="ADK26052.1"/>
    </source>
</evidence>
<feature type="compositionally biased region" description="Basic and acidic residues" evidence="1">
    <location>
        <begin position="7"/>
        <end position="20"/>
    </location>
</feature>
<dbReference type="EMBL" id="HM231165">
    <property type="protein sequence ID" value="ADK26052.1"/>
    <property type="molecule type" value="Genomic_DNA"/>
</dbReference>
<feature type="region of interest" description="Disordered" evidence="1">
    <location>
        <begin position="1"/>
        <end position="24"/>
    </location>
</feature>
<accession>E0A205</accession>
<keyword evidence="2" id="KW-0614">Plasmid</keyword>
<protein>
    <submittedName>
        <fullName evidence="2">Probable plasmid replication protein</fullName>
    </submittedName>
</protein>
<evidence type="ECO:0000256" key="1">
    <source>
        <dbReference type="SAM" id="MobiDB-lite"/>
    </source>
</evidence>
<proteinExistence type="predicted"/>
<reference evidence="2" key="1">
    <citation type="submission" date="2010-05" db="EMBL/GenBank/DDBJ databases">
        <title>Characterizatio of a small cryptic plasmid pVCM04 isolated from Salmonella enterica.</title>
        <authorList>
            <person name="Bataus L.A.M."/>
            <person name="Carneiro L.C."/>
            <person name="Mendes P.V.C."/>
        </authorList>
    </citation>
    <scope>NUCLEOTIDE SEQUENCE</scope>
    <source>
        <strain evidence="2">PVCM07-2008</strain>
        <plasmid evidence="2">pVCM04</plasmid>
    </source>
</reference>
<name>E0A205_SALEN</name>
<sequence>MSGNQKIARERNMTAREAAKKFGKSPRTIRRLVALDRDEYLKRAADKRQKVYDMRMSGCPWDEIAKAVKSTYHSVRSMYYQRVRELQDSTKKDTQTADLFGA</sequence>